<evidence type="ECO:0000313" key="5">
    <source>
        <dbReference type="Proteomes" id="UP000476176"/>
    </source>
</evidence>
<dbReference type="EMBL" id="QXGF01005774">
    <property type="protein sequence ID" value="KAE8918376.1"/>
    <property type="molecule type" value="Genomic_DNA"/>
</dbReference>
<dbReference type="AlphaFoldDB" id="A0A6A3DDM2"/>
<reference evidence="2 4" key="1">
    <citation type="submission" date="2018-08" db="EMBL/GenBank/DDBJ databases">
        <title>Genomic investigation of the strawberry pathogen Phytophthora fragariae indicates pathogenicity is determined by transcriptional variation in three key races.</title>
        <authorList>
            <person name="Adams T.M."/>
            <person name="Armitage A.D."/>
            <person name="Sobczyk M.K."/>
            <person name="Bates H.J."/>
            <person name="Dunwell J.M."/>
            <person name="Nellist C.F."/>
            <person name="Harrison R.J."/>
        </authorList>
    </citation>
    <scope>NUCLEOTIDE SEQUENCE [LARGE SCALE GENOMIC DNA]</scope>
    <source>
        <strain evidence="3 5">BC-23</strain>
        <strain evidence="2 4">NOV-9</strain>
    </source>
</reference>
<evidence type="ECO:0000313" key="2">
    <source>
        <dbReference type="EMBL" id="KAE8918376.1"/>
    </source>
</evidence>
<dbReference type="Proteomes" id="UP000429523">
    <property type="component" value="Unassembled WGS sequence"/>
</dbReference>
<feature type="chain" id="PRO_5036163463" description="Secreted protein" evidence="1">
    <location>
        <begin position="22"/>
        <end position="82"/>
    </location>
</feature>
<organism evidence="2 4">
    <name type="scientific">Phytophthora fragariae</name>
    <dbReference type="NCBI Taxonomy" id="53985"/>
    <lineage>
        <taxon>Eukaryota</taxon>
        <taxon>Sar</taxon>
        <taxon>Stramenopiles</taxon>
        <taxon>Oomycota</taxon>
        <taxon>Peronosporomycetes</taxon>
        <taxon>Peronosporales</taxon>
        <taxon>Peronosporaceae</taxon>
        <taxon>Phytophthora</taxon>
    </lineage>
</organism>
<name>A0A6A3DDM2_9STRA</name>
<comment type="caution">
    <text evidence="2">The sequence shown here is derived from an EMBL/GenBank/DDBJ whole genome shotgun (WGS) entry which is preliminary data.</text>
</comment>
<dbReference type="EMBL" id="QXGC01007382">
    <property type="protein sequence ID" value="KAE9160475.1"/>
    <property type="molecule type" value="Genomic_DNA"/>
</dbReference>
<proteinExistence type="predicted"/>
<evidence type="ECO:0000256" key="1">
    <source>
        <dbReference type="SAM" id="SignalP"/>
    </source>
</evidence>
<evidence type="ECO:0000313" key="4">
    <source>
        <dbReference type="Proteomes" id="UP000429523"/>
    </source>
</evidence>
<feature type="signal peptide" evidence="1">
    <location>
        <begin position="1"/>
        <end position="21"/>
    </location>
</feature>
<accession>A0A6A3DDM2</accession>
<dbReference type="Proteomes" id="UP000476176">
    <property type="component" value="Unassembled WGS sequence"/>
</dbReference>
<gene>
    <name evidence="3" type="ORF">PF004_g31168</name>
    <name evidence="2" type="ORF">PF009_g31308</name>
</gene>
<keyword evidence="1" id="KW-0732">Signal</keyword>
<evidence type="ECO:0000313" key="3">
    <source>
        <dbReference type="EMBL" id="KAE9160475.1"/>
    </source>
</evidence>
<evidence type="ECO:0008006" key="6">
    <source>
        <dbReference type="Google" id="ProtNLM"/>
    </source>
</evidence>
<sequence>MAGSIQILLCSLNMITGKCTAIDTSSNSAYISRVTYKIHTNTHCQTKHYDPSSKYAYLLCHPLAHPLISRTTATAYKSRCRQ</sequence>
<protein>
    <recommendedName>
        <fullName evidence="6">Secreted protein</fullName>
    </recommendedName>
</protein>